<dbReference type="CDD" id="cd05356">
    <property type="entry name" value="17beta-HSD1_like_SDR_c"/>
    <property type="match status" value="1"/>
</dbReference>
<comment type="similarity">
    <text evidence="1">Belongs to the short-chain dehydrogenases/reductases (SDR) family.</text>
</comment>
<dbReference type="InterPro" id="IPR002347">
    <property type="entry name" value="SDR_fam"/>
</dbReference>
<dbReference type="PIRSF" id="PIRSF000126">
    <property type="entry name" value="11-beta-HSD1"/>
    <property type="match status" value="1"/>
</dbReference>
<dbReference type="SUPFAM" id="SSF51735">
    <property type="entry name" value="NAD(P)-binding Rossmann-fold domains"/>
    <property type="match status" value="1"/>
</dbReference>
<sequence length="322" mass="35245">MAATLLDGVRLQLNKLSLKSVNERVDNYFGSSRSYFAAFGAASLALVGVTAAYQVAKGVTTYCLAAPLALGINIRDYGEWAVVTGANDGIGRIYCLELARRGLNIVLIARDEEKLNVAARDVELTHHVKTKVIVADFANASLDMYNEIQSQLTGHRIGVLVNNVGDGGDEGLFLENPASTEGCLEMVNTNATSYVMMTRLILPGMVTRGKGIIICISSVNGDVPTPKAALYSGTKRFVDFFAVALNEEYRDKGIVVQSVLPGAVDTKMVQEEHRNSFWCVQPEEFVPLAISQLGVRTRTYGHWKHAVHIKWRKVWPGARKLI</sequence>
<evidence type="ECO:0000313" key="5">
    <source>
        <dbReference type="Proteomes" id="UP000192578"/>
    </source>
</evidence>
<comment type="caution">
    <text evidence="4">The sequence shown here is derived from an EMBL/GenBank/DDBJ whole genome shotgun (WGS) entry which is preliminary data.</text>
</comment>
<keyword evidence="2" id="KW-0521">NADP</keyword>
<keyword evidence="3" id="KW-0560">Oxidoreductase</keyword>
<protein>
    <submittedName>
        <fullName evidence="4">Very-long-chain 3-oxoacyl-CoA reductase-A</fullName>
    </submittedName>
</protein>
<dbReference type="Proteomes" id="UP000192578">
    <property type="component" value="Unassembled WGS sequence"/>
</dbReference>
<accession>A0A1W0X8S0</accession>
<evidence type="ECO:0000256" key="1">
    <source>
        <dbReference type="ARBA" id="ARBA00006484"/>
    </source>
</evidence>
<dbReference type="PANTHER" id="PTHR43899:SF13">
    <property type="entry name" value="RH59310P"/>
    <property type="match status" value="1"/>
</dbReference>
<evidence type="ECO:0000313" key="4">
    <source>
        <dbReference type="EMBL" id="OQV23722.1"/>
    </source>
</evidence>
<dbReference type="OrthoDB" id="5545019at2759"/>
<dbReference type="PANTHER" id="PTHR43899">
    <property type="entry name" value="RH59310P"/>
    <property type="match status" value="1"/>
</dbReference>
<dbReference type="EMBL" id="MTYJ01000010">
    <property type="protein sequence ID" value="OQV23722.1"/>
    <property type="molecule type" value="Genomic_DNA"/>
</dbReference>
<dbReference type="AlphaFoldDB" id="A0A1W0X8S0"/>
<dbReference type="Gene3D" id="3.40.50.720">
    <property type="entry name" value="NAD(P)-binding Rossmann-like Domain"/>
    <property type="match status" value="1"/>
</dbReference>
<name>A0A1W0X8S0_HYPEX</name>
<dbReference type="InterPro" id="IPR051019">
    <property type="entry name" value="VLCFA-Steroid_DH"/>
</dbReference>
<dbReference type="InterPro" id="IPR036291">
    <property type="entry name" value="NAD(P)-bd_dom_sf"/>
</dbReference>
<reference evidence="5" key="1">
    <citation type="submission" date="2017-01" db="EMBL/GenBank/DDBJ databases">
        <title>Comparative genomics of anhydrobiosis in the tardigrade Hypsibius dujardini.</title>
        <authorList>
            <person name="Yoshida Y."/>
            <person name="Koutsovoulos G."/>
            <person name="Laetsch D."/>
            <person name="Stevens L."/>
            <person name="Kumar S."/>
            <person name="Horikawa D."/>
            <person name="Ishino K."/>
            <person name="Komine S."/>
            <person name="Tomita M."/>
            <person name="Blaxter M."/>
            <person name="Arakawa K."/>
        </authorList>
    </citation>
    <scope>NUCLEOTIDE SEQUENCE [LARGE SCALE GENOMIC DNA]</scope>
    <source>
        <strain evidence="5">Z151</strain>
    </source>
</reference>
<proteinExistence type="inferred from homology"/>
<evidence type="ECO:0000256" key="2">
    <source>
        <dbReference type="ARBA" id="ARBA00022857"/>
    </source>
</evidence>
<gene>
    <name evidence="4" type="ORF">BV898_02459</name>
</gene>
<dbReference type="GO" id="GO:0016491">
    <property type="term" value="F:oxidoreductase activity"/>
    <property type="evidence" value="ECO:0007669"/>
    <property type="project" value="UniProtKB-KW"/>
</dbReference>
<dbReference type="FunFam" id="3.40.50.720:FF:000137">
    <property type="entry name" value="Hydroxysteroid (17-beta) dehydrogenase 3"/>
    <property type="match status" value="1"/>
</dbReference>
<keyword evidence="5" id="KW-1185">Reference proteome</keyword>
<evidence type="ECO:0000256" key="3">
    <source>
        <dbReference type="ARBA" id="ARBA00023002"/>
    </source>
</evidence>
<dbReference type="Pfam" id="PF00106">
    <property type="entry name" value="adh_short"/>
    <property type="match status" value="1"/>
</dbReference>
<dbReference type="PRINTS" id="PR00081">
    <property type="entry name" value="GDHRDH"/>
</dbReference>
<dbReference type="GO" id="GO:0005783">
    <property type="term" value="C:endoplasmic reticulum"/>
    <property type="evidence" value="ECO:0007669"/>
    <property type="project" value="TreeGrafter"/>
</dbReference>
<organism evidence="4 5">
    <name type="scientific">Hypsibius exemplaris</name>
    <name type="common">Freshwater tardigrade</name>
    <dbReference type="NCBI Taxonomy" id="2072580"/>
    <lineage>
        <taxon>Eukaryota</taxon>
        <taxon>Metazoa</taxon>
        <taxon>Ecdysozoa</taxon>
        <taxon>Tardigrada</taxon>
        <taxon>Eutardigrada</taxon>
        <taxon>Parachela</taxon>
        <taxon>Hypsibioidea</taxon>
        <taxon>Hypsibiidae</taxon>
        <taxon>Hypsibius</taxon>
    </lineage>
</organism>